<feature type="chain" id="PRO_5004574312" evidence="2">
    <location>
        <begin position="28"/>
        <end position="367"/>
    </location>
</feature>
<dbReference type="InterPro" id="IPR013783">
    <property type="entry name" value="Ig-like_fold"/>
</dbReference>
<name>T1DEE0_9DIPT</name>
<organism evidence="3">
    <name type="scientific">Psorophora albipes</name>
    <dbReference type="NCBI Taxonomy" id="869069"/>
    <lineage>
        <taxon>Eukaryota</taxon>
        <taxon>Metazoa</taxon>
        <taxon>Ecdysozoa</taxon>
        <taxon>Arthropoda</taxon>
        <taxon>Hexapoda</taxon>
        <taxon>Insecta</taxon>
        <taxon>Pterygota</taxon>
        <taxon>Neoptera</taxon>
        <taxon>Endopterygota</taxon>
        <taxon>Diptera</taxon>
        <taxon>Nematocera</taxon>
        <taxon>Culicoidea</taxon>
        <taxon>Culicidae</taxon>
        <taxon>Culicinae</taxon>
        <taxon>Aedini</taxon>
        <taxon>Psorophora</taxon>
    </lineage>
</organism>
<evidence type="ECO:0000313" key="3">
    <source>
        <dbReference type="EMBL" id="JAA93785.1"/>
    </source>
</evidence>
<dbReference type="GO" id="GO:0016301">
    <property type="term" value="F:kinase activity"/>
    <property type="evidence" value="ECO:0007669"/>
    <property type="project" value="UniProtKB-KW"/>
</dbReference>
<dbReference type="InterPro" id="IPR036179">
    <property type="entry name" value="Ig-like_dom_sf"/>
</dbReference>
<dbReference type="EMBL" id="GALA01001067">
    <property type="protein sequence ID" value="JAA93785.1"/>
    <property type="molecule type" value="mRNA"/>
</dbReference>
<keyword evidence="1" id="KW-0472">Membrane</keyword>
<keyword evidence="3" id="KW-0675">Receptor</keyword>
<reference evidence="3" key="1">
    <citation type="journal article" date="2013" name="BMC Genomics">
        <title>A deep insight into the sialotranscriptome of the mosquito, Psorophora albipes.</title>
        <authorList>
            <person name="Chagas A.C."/>
            <person name="Calvo E."/>
            <person name="Rios-Velasquez C.M."/>
            <person name="Pessoa F.A."/>
            <person name="Medeiros J.F."/>
            <person name="Ribeiro J.M."/>
        </authorList>
    </citation>
    <scope>NUCLEOTIDE SEQUENCE</scope>
</reference>
<evidence type="ECO:0000256" key="1">
    <source>
        <dbReference type="SAM" id="Phobius"/>
    </source>
</evidence>
<evidence type="ECO:0000256" key="2">
    <source>
        <dbReference type="SAM" id="SignalP"/>
    </source>
</evidence>
<dbReference type="SUPFAM" id="SSF48726">
    <property type="entry name" value="Immunoglobulin"/>
    <property type="match status" value="1"/>
</dbReference>
<protein>
    <submittedName>
        <fullName evidence="3">Putative neurotrophic tyrosine kinase receptor type 2b</fullName>
    </submittedName>
</protein>
<keyword evidence="2" id="KW-0732">Signal</keyword>
<dbReference type="AlphaFoldDB" id="T1DEE0"/>
<feature type="signal peptide" evidence="2">
    <location>
        <begin position="1"/>
        <end position="27"/>
    </location>
</feature>
<keyword evidence="1" id="KW-1133">Transmembrane helix</keyword>
<dbReference type="Gene3D" id="2.60.40.10">
    <property type="entry name" value="Immunoglobulins"/>
    <property type="match status" value="2"/>
</dbReference>
<keyword evidence="3" id="KW-0418">Kinase</keyword>
<sequence>MERSRRRSQWILLLVASLVATSSLVSSQEGIETIPGPTAYVKTLSKDVPLLCRSSKPASDCSVRIPGYMNTYGLTSLPEGISPYGNGECGIRIGTFKQINVGKFQCNLTIGGESFQRSIEVVQAVPPEPTDIELGPDTITTEDGAAPTANITLQLDGEPFDSKYLRPLEFSETIDKKGRKLVTASQDLNYPITIADNGKKLVCRAEHFAVNKGFLRSSLLLDIRFPPQPIPTIYIGGGVHTMVNVTIKANPRPQISWKVNGMTIEEGQSFGPYQSYYPRDMDFGSYLILLKINERTDRTAIFELVATNELGTQTYVIKASKQGDDGGDHPEDAPEQTGSGAVFWLISIWTFFCSVIVSCLLSVPSLS</sequence>
<accession>T1DEE0</accession>
<proteinExistence type="evidence at transcript level"/>
<keyword evidence="1" id="KW-0812">Transmembrane</keyword>
<keyword evidence="3" id="KW-0808">Transferase</keyword>
<feature type="transmembrane region" description="Helical" evidence="1">
    <location>
        <begin position="341"/>
        <end position="363"/>
    </location>
</feature>